<feature type="domain" description="TIL" evidence="3">
    <location>
        <begin position="213"/>
        <end position="269"/>
    </location>
</feature>
<dbReference type="PANTHER" id="PTHR23259">
    <property type="entry name" value="RIDDLE"/>
    <property type="match status" value="1"/>
</dbReference>
<dbReference type="InterPro" id="IPR002919">
    <property type="entry name" value="TIL_dom"/>
</dbReference>
<evidence type="ECO:0000313" key="5">
    <source>
        <dbReference type="Proteomes" id="UP000801492"/>
    </source>
</evidence>
<keyword evidence="1" id="KW-0646">Protease inhibitor</keyword>
<sequence length="514" mass="58730">MCVPACECKKGYIWDEISKKCILEKQCPPYVCGVNEEWRNCSDRHCRRSCQNLGKDIIPCSLVCLPGCDCKAGYIWDEDIQKCIPKNRCPKQCPPNEVYNCKKKHCELSCQNKNQSSSLQCYTKPPNCICEAGFFRDEVSGKCVSLKECPKICGINEEWRNCSDKYCRRTCQNRGQFLSCPYVCKPGCSCKKGFIWDENSSLCIPENLCPEVCGINEEWRECSDIYCRRTCQNKGQILNCPKICKSGCSCKKGFIWDENSKLCVPEYLCPVECAANEIENCDGVYCEPTCQEQSSSFKCYSQPKKCICQTGFLRDLVSGKCVFPVQCPKVCKNNEEWDNCTNPICKRTCQNRFRTDIFCPTVCVAGCRCKNGFIWDEISKTCIPEYLCPVNECGINEVWANCSDKYCRRSCQNMNKILNCPRIICQPGCVCKPGFIWNEEINQCVPQWQCPNICGKNEIWKKCSDVTCRETCERKRSKVCLEACIPGCSCKDGYIWNENLQKCVDKCESFKGIC</sequence>
<evidence type="ECO:0000313" key="4">
    <source>
        <dbReference type="EMBL" id="KAF2901556.1"/>
    </source>
</evidence>
<feature type="domain" description="TIL" evidence="3">
    <location>
        <begin position="32"/>
        <end position="89"/>
    </location>
</feature>
<evidence type="ECO:0000256" key="2">
    <source>
        <dbReference type="ARBA" id="ARBA00023157"/>
    </source>
</evidence>
<dbReference type="Pfam" id="PF01826">
    <property type="entry name" value="TIL"/>
    <property type="match status" value="6"/>
</dbReference>
<dbReference type="Proteomes" id="UP000801492">
    <property type="component" value="Unassembled WGS sequence"/>
</dbReference>
<dbReference type="GO" id="GO:0030414">
    <property type="term" value="F:peptidase inhibitor activity"/>
    <property type="evidence" value="ECO:0007669"/>
    <property type="project" value="UniProtKB-KW"/>
</dbReference>
<organism evidence="4 5">
    <name type="scientific">Ignelater luminosus</name>
    <name type="common">Cucubano</name>
    <name type="synonym">Pyrophorus luminosus</name>
    <dbReference type="NCBI Taxonomy" id="2038154"/>
    <lineage>
        <taxon>Eukaryota</taxon>
        <taxon>Metazoa</taxon>
        <taxon>Ecdysozoa</taxon>
        <taxon>Arthropoda</taxon>
        <taxon>Hexapoda</taxon>
        <taxon>Insecta</taxon>
        <taxon>Pterygota</taxon>
        <taxon>Neoptera</taxon>
        <taxon>Endopterygota</taxon>
        <taxon>Coleoptera</taxon>
        <taxon>Polyphaga</taxon>
        <taxon>Elateriformia</taxon>
        <taxon>Elateroidea</taxon>
        <taxon>Elateridae</taxon>
        <taxon>Agrypninae</taxon>
        <taxon>Pyrophorini</taxon>
        <taxon>Ignelater</taxon>
    </lineage>
</organism>
<dbReference type="CDD" id="cd19941">
    <property type="entry name" value="TIL"/>
    <property type="match status" value="6"/>
</dbReference>
<keyword evidence="2" id="KW-1015">Disulfide bond</keyword>
<feature type="domain" description="TIL" evidence="3">
    <location>
        <begin position="153"/>
        <end position="209"/>
    </location>
</feature>
<dbReference type="SUPFAM" id="SSF57567">
    <property type="entry name" value="Serine protease inhibitors"/>
    <property type="match status" value="8"/>
</dbReference>
<dbReference type="InterPro" id="IPR036084">
    <property type="entry name" value="Ser_inhib-like_sf"/>
</dbReference>
<dbReference type="AlphaFoldDB" id="A0A8K0DCH5"/>
<dbReference type="OrthoDB" id="6781148at2759"/>
<keyword evidence="5" id="KW-1185">Reference proteome</keyword>
<gene>
    <name evidence="4" type="ORF">ILUMI_04634</name>
</gene>
<protein>
    <recommendedName>
        <fullName evidence="3">TIL domain-containing protein</fullName>
    </recommendedName>
</protein>
<feature type="domain" description="TIL" evidence="3">
    <location>
        <begin position="331"/>
        <end position="388"/>
    </location>
</feature>
<dbReference type="InterPro" id="IPR051368">
    <property type="entry name" value="SerProtInhib-TIL_Domain"/>
</dbReference>
<name>A0A8K0DCH5_IGNLU</name>
<dbReference type="PANTHER" id="PTHR23259:SF82">
    <property type="entry name" value="SERINE PROTEASE INHIBITOR 1 PROTEIN"/>
    <property type="match status" value="1"/>
</dbReference>
<dbReference type="EMBL" id="VTPC01001554">
    <property type="protein sequence ID" value="KAF2901556.1"/>
    <property type="molecule type" value="Genomic_DNA"/>
</dbReference>
<evidence type="ECO:0000259" key="3">
    <source>
        <dbReference type="Pfam" id="PF01826"/>
    </source>
</evidence>
<reference evidence="4" key="1">
    <citation type="submission" date="2019-08" db="EMBL/GenBank/DDBJ databases">
        <title>The genome of the North American firefly Photinus pyralis.</title>
        <authorList>
            <consortium name="Photinus pyralis genome working group"/>
            <person name="Fallon T.R."/>
            <person name="Sander Lower S.E."/>
            <person name="Weng J.-K."/>
        </authorList>
    </citation>
    <scope>NUCLEOTIDE SEQUENCE</scope>
    <source>
        <strain evidence="4">TRF0915ILg1</strain>
        <tissue evidence="4">Whole body</tissue>
    </source>
</reference>
<comment type="caution">
    <text evidence="4">The sequence shown here is derived from an EMBL/GenBank/DDBJ whole genome shotgun (WGS) entry which is preliminary data.</text>
</comment>
<dbReference type="Gene3D" id="2.10.25.10">
    <property type="entry name" value="Laminin"/>
    <property type="match status" value="8"/>
</dbReference>
<feature type="domain" description="TIL" evidence="3">
    <location>
        <begin position="393"/>
        <end position="450"/>
    </location>
</feature>
<feature type="domain" description="TIL" evidence="3">
    <location>
        <begin position="454"/>
        <end position="506"/>
    </location>
</feature>
<proteinExistence type="predicted"/>
<accession>A0A8K0DCH5</accession>
<evidence type="ECO:0000256" key="1">
    <source>
        <dbReference type="ARBA" id="ARBA00022690"/>
    </source>
</evidence>